<dbReference type="RefSeq" id="WP_282332404.1">
    <property type="nucleotide sequence ID" value="NZ_JASBRG010000001.1"/>
</dbReference>
<evidence type="ECO:0000313" key="2">
    <source>
        <dbReference type="Proteomes" id="UP001226434"/>
    </source>
</evidence>
<accession>A0ABT6R763</accession>
<evidence type="ECO:0000313" key="1">
    <source>
        <dbReference type="EMBL" id="MDI3318286.1"/>
    </source>
</evidence>
<keyword evidence="2" id="KW-1185">Reference proteome</keyword>
<organism evidence="1 2">
    <name type="scientific">Pinibacter soli</name>
    <dbReference type="NCBI Taxonomy" id="3044211"/>
    <lineage>
        <taxon>Bacteria</taxon>
        <taxon>Pseudomonadati</taxon>
        <taxon>Bacteroidota</taxon>
        <taxon>Chitinophagia</taxon>
        <taxon>Chitinophagales</taxon>
        <taxon>Chitinophagaceae</taxon>
        <taxon>Pinibacter</taxon>
    </lineage>
</organism>
<protein>
    <submittedName>
        <fullName evidence="1">Uncharacterized protein</fullName>
    </submittedName>
</protein>
<comment type="caution">
    <text evidence="1">The sequence shown here is derived from an EMBL/GenBank/DDBJ whole genome shotgun (WGS) entry which is preliminary data.</text>
</comment>
<gene>
    <name evidence="1" type="ORF">QJ048_00805</name>
</gene>
<reference evidence="1 2" key="1">
    <citation type="submission" date="2023-05" db="EMBL/GenBank/DDBJ databases">
        <title>Genome sequence of Pinibacter sp. MAH-24.</title>
        <authorList>
            <person name="Huq M.A."/>
        </authorList>
    </citation>
    <scope>NUCLEOTIDE SEQUENCE [LARGE SCALE GENOMIC DNA]</scope>
    <source>
        <strain evidence="1 2">MAH-24</strain>
    </source>
</reference>
<proteinExistence type="predicted"/>
<dbReference type="EMBL" id="JASBRG010000001">
    <property type="protein sequence ID" value="MDI3318286.1"/>
    <property type="molecule type" value="Genomic_DNA"/>
</dbReference>
<dbReference type="Proteomes" id="UP001226434">
    <property type="component" value="Unassembled WGS sequence"/>
</dbReference>
<name>A0ABT6R763_9BACT</name>
<sequence>MIRTTIRPNQQVISFQIPQDYVGKEIEIIAFAKEEGKQRSDDIQKELTFNAISLDTRGFKFNRDEANER</sequence>